<evidence type="ECO:0000313" key="2">
    <source>
        <dbReference type="Proteomes" id="UP000266841"/>
    </source>
</evidence>
<dbReference type="EMBL" id="AGNL01008001">
    <property type="protein sequence ID" value="EJK70828.1"/>
    <property type="molecule type" value="Genomic_DNA"/>
</dbReference>
<dbReference type="Proteomes" id="UP000266841">
    <property type="component" value="Unassembled WGS sequence"/>
</dbReference>
<proteinExistence type="predicted"/>
<sequence length="190" mass="20715">MPEAIGGAPGEAYDYLLLGGGLSLLGGTMFTDCNDGAAIVLRDFEFFEVVVNLICYEAADIPYDLPFCYEAADYSTPSPHYSTPFPTPSPAAYSTPFPTPSPAAYSTPFPTPSPNSTPFPTPFGSTPFPTPYFDLRRGRRHLSRHLEKKAKKVAQNFHKALQQKDEHGRRLTSIEVIVGIILLVIGLVST</sequence>
<name>K0SWP8_THAOC</name>
<reference evidence="1 2" key="1">
    <citation type="journal article" date="2012" name="Genome Biol.">
        <title>Genome and low-iron response of an oceanic diatom adapted to chronic iron limitation.</title>
        <authorList>
            <person name="Lommer M."/>
            <person name="Specht M."/>
            <person name="Roy A.S."/>
            <person name="Kraemer L."/>
            <person name="Andreson R."/>
            <person name="Gutowska M.A."/>
            <person name="Wolf J."/>
            <person name="Bergner S.V."/>
            <person name="Schilhabel M.B."/>
            <person name="Klostermeier U.C."/>
            <person name="Beiko R.G."/>
            <person name="Rosenstiel P."/>
            <person name="Hippler M."/>
            <person name="Laroche J."/>
        </authorList>
    </citation>
    <scope>NUCLEOTIDE SEQUENCE [LARGE SCALE GENOMIC DNA]</scope>
    <source>
        <strain evidence="1 2">CCMP1005</strain>
    </source>
</reference>
<gene>
    <name evidence="1" type="ORF">THAOC_07784</name>
</gene>
<dbReference type="AlphaFoldDB" id="K0SWP8"/>
<comment type="caution">
    <text evidence="1">The sequence shown here is derived from an EMBL/GenBank/DDBJ whole genome shotgun (WGS) entry which is preliminary data.</text>
</comment>
<organism evidence="1 2">
    <name type="scientific">Thalassiosira oceanica</name>
    <name type="common">Marine diatom</name>
    <dbReference type="NCBI Taxonomy" id="159749"/>
    <lineage>
        <taxon>Eukaryota</taxon>
        <taxon>Sar</taxon>
        <taxon>Stramenopiles</taxon>
        <taxon>Ochrophyta</taxon>
        <taxon>Bacillariophyta</taxon>
        <taxon>Coscinodiscophyceae</taxon>
        <taxon>Thalassiosirophycidae</taxon>
        <taxon>Thalassiosirales</taxon>
        <taxon>Thalassiosiraceae</taxon>
        <taxon>Thalassiosira</taxon>
    </lineage>
</organism>
<accession>K0SWP8</accession>
<protein>
    <submittedName>
        <fullName evidence="1">Uncharacterized protein</fullName>
    </submittedName>
</protein>
<evidence type="ECO:0000313" key="1">
    <source>
        <dbReference type="EMBL" id="EJK70828.1"/>
    </source>
</evidence>
<keyword evidence="2" id="KW-1185">Reference proteome</keyword>